<dbReference type="EMBL" id="FTOH01000004">
    <property type="protein sequence ID" value="SIS77700.1"/>
    <property type="molecule type" value="Genomic_DNA"/>
</dbReference>
<sequence length="85" mass="9810">MYTKEHLLQLVQMTMPFGKYQGKRICDIPEEYLLWMQKKGFPQGRLGDLLAMMLEIRIHGVEDVLLPLKKAYPAKLIQPAAKGTH</sequence>
<dbReference type="InterPro" id="IPR024530">
    <property type="entry name" value="QSregVF_b"/>
</dbReference>
<keyword evidence="2" id="KW-1185">Reference proteome</keyword>
<reference evidence="2" key="1">
    <citation type="submission" date="2017-01" db="EMBL/GenBank/DDBJ databases">
        <authorList>
            <person name="Varghese N."/>
            <person name="Submissions S."/>
        </authorList>
    </citation>
    <scope>NUCLEOTIDE SEQUENCE [LARGE SCALE GENOMIC DNA]</scope>
    <source>
        <strain evidence="2">DSM 24913</strain>
    </source>
</reference>
<evidence type="ECO:0008006" key="3">
    <source>
        <dbReference type="Google" id="ProtNLM"/>
    </source>
</evidence>
<organism evidence="1 2">
    <name type="scientific">Thalassolituus maritimus</name>
    <dbReference type="NCBI Taxonomy" id="484498"/>
    <lineage>
        <taxon>Bacteria</taxon>
        <taxon>Pseudomonadati</taxon>
        <taxon>Pseudomonadota</taxon>
        <taxon>Gammaproteobacteria</taxon>
        <taxon>Oceanospirillales</taxon>
        <taxon>Oceanospirillaceae</taxon>
        <taxon>Thalassolituus</taxon>
    </lineage>
</organism>
<proteinExistence type="predicted"/>
<dbReference type="AlphaFoldDB" id="A0A1N7LV38"/>
<name>A0A1N7LV38_9GAMM</name>
<dbReference type="RefSeq" id="WP_076515086.1">
    <property type="nucleotide sequence ID" value="NZ_FTOH01000004.1"/>
</dbReference>
<dbReference type="Proteomes" id="UP000185639">
    <property type="component" value="Unassembled WGS sequence"/>
</dbReference>
<accession>A0A1N7LV38</accession>
<dbReference type="OrthoDB" id="9807855at2"/>
<dbReference type="STRING" id="484498.SAMN05421686_104238"/>
<evidence type="ECO:0000313" key="1">
    <source>
        <dbReference type="EMBL" id="SIS77700.1"/>
    </source>
</evidence>
<dbReference type="Pfam" id="PF12843">
    <property type="entry name" value="QSregVF_b"/>
    <property type="match status" value="1"/>
</dbReference>
<gene>
    <name evidence="1" type="ORF">SAMN05421686_104238</name>
</gene>
<evidence type="ECO:0000313" key="2">
    <source>
        <dbReference type="Proteomes" id="UP000185639"/>
    </source>
</evidence>
<protein>
    <recommendedName>
        <fullName evidence="3">DUF3820 family protein</fullName>
    </recommendedName>
</protein>